<evidence type="ECO:0000313" key="8">
    <source>
        <dbReference type="EMBL" id="VFU41906.1"/>
    </source>
</evidence>
<dbReference type="InterPro" id="IPR030386">
    <property type="entry name" value="G_GB1_RHD3_dom"/>
</dbReference>
<dbReference type="SUPFAM" id="SSF52540">
    <property type="entry name" value="P-loop containing nucleoside triphosphate hydrolases"/>
    <property type="match status" value="1"/>
</dbReference>
<reference evidence="8" key="1">
    <citation type="submission" date="2019-03" db="EMBL/GenBank/DDBJ databases">
        <authorList>
            <person name="Mank J."/>
            <person name="Almeida P."/>
        </authorList>
    </citation>
    <scope>NUCLEOTIDE SEQUENCE</scope>
    <source>
        <strain evidence="8">78183</strain>
    </source>
</reference>
<evidence type="ECO:0000256" key="2">
    <source>
        <dbReference type="ARBA" id="ARBA00022801"/>
    </source>
</evidence>
<dbReference type="EMBL" id="CAADRP010001572">
    <property type="protein sequence ID" value="VFU41906.1"/>
    <property type="molecule type" value="Genomic_DNA"/>
</dbReference>
<dbReference type="PANTHER" id="PTHR45923">
    <property type="entry name" value="PROTEIN SEY1"/>
    <property type="match status" value="1"/>
</dbReference>
<dbReference type="GO" id="GO:0016320">
    <property type="term" value="P:endoplasmic reticulum membrane fusion"/>
    <property type="evidence" value="ECO:0007669"/>
    <property type="project" value="TreeGrafter"/>
</dbReference>
<dbReference type="Pfam" id="PF05879">
    <property type="entry name" value="RHD3_GTPase"/>
    <property type="match status" value="1"/>
</dbReference>
<sequence length="300" mass="33634">MEEGMQLIDENGNFNVDGLQDFVTATEFAQSGLSYAIVAIIGSQSSGKSTLLNQTFHTKFKEMDAYNGRSQTTKGIWIAKCSDIDPFTIVMDFEGTDSNQRGEDDAAFERQSTLFALEIADVVVQGHWSGTCSQQTPFKNCFPATQKKHYCLLYVITQRYGLVSCAPFFECIFNAESLQQFVHSTCPGGLVGDRKKVKSASFSIYAEDIWKTIKENKDLDLPSLKVMVATFRCEAIAEEKLKCFTSNMRWLAIKEDVQTGPVPGFGEEVTSILETCLSEYDIEVGHFDQEVRNAKRKQLF</sequence>
<evidence type="ECO:0000256" key="1">
    <source>
        <dbReference type="ARBA" id="ARBA00022741"/>
    </source>
</evidence>
<keyword evidence="1" id="KW-0547">Nucleotide-binding</keyword>
<evidence type="ECO:0000259" key="7">
    <source>
        <dbReference type="PROSITE" id="PS51715"/>
    </source>
</evidence>
<name>A0A6N2LPA7_SALVM</name>
<organism evidence="8">
    <name type="scientific">Salix viminalis</name>
    <name type="common">Common osier</name>
    <name type="synonym">Basket willow</name>
    <dbReference type="NCBI Taxonomy" id="40686"/>
    <lineage>
        <taxon>Eukaryota</taxon>
        <taxon>Viridiplantae</taxon>
        <taxon>Streptophyta</taxon>
        <taxon>Embryophyta</taxon>
        <taxon>Tracheophyta</taxon>
        <taxon>Spermatophyta</taxon>
        <taxon>Magnoliopsida</taxon>
        <taxon>eudicotyledons</taxon>
        <taxon>Gunneridae</taxon>
        <taxon>Pentapetalae</taxon>
        <taxon>rosids</taxon>
        <taxon>fabids</taxon>
        <taxon>Malpighiales</taxon>
        <taxon>Salicaceae</taxon>
        <taxon>Saliceae</taxon>
        <taxon>Salix</taxon>
    </lineage>
</organism>
<feature type="domain" description="GB1/RHD3-type G" evidence="7">
    <location>
        <begin position="32"/>
        <end position="117"/>
    </location>
</feature>
<gene>
    <name evidence="8" type="ORF">SVIM_LOCUS248477</name>
</gene>
<dbReference type="AlphaFoldDB" id="A0A6N2LPA7"/>
<accession>A0A6N2LPA7</accession>
<evidence type="ECO:0000256" key="5">
    <source>
        <dbReference type="ARBA" id="ARBA00023136"/>
    </source>
</evidence>
<keyword evidence="3" id="KW-0256">Endoplasmic reticulum</keyword>
<dbReference type="GO" id="GO:0003924">
    <property type="term" value="F:GTPase activity"/>
    <property type="evidence" value="ECO:0007669"/>
    <property type="project" value="TreeGrafter"/>
</dbReference>
<dbReference type="GO" id="GO:0005783">
    <property type="term" value="C:endoplasmic reticulum"/>
    <property type="evidence" value="ECO:0007669"/>
    <property type="project" value="TreeGrafter"/>
</dbReference>
<dbReference type="PANTHER" id="PTHR45923:SF20">
    <property type="entry name" value="PROTEIN ROOT HAIR DEFECTIVE 3 HOMOLOG 2"/>
    <property type="match status" value="1"/>
</dbReference>
<keyword evidence="2" id="KW-0378">Hydrolase</keyword>
<keyword evidence="4" id="KW-0342">GTP-binding</keyword>
<dbReference type="Gene3D" id="3.40.50.300">
    <property type="entry name" value="P-loop containing nucleotide triphosphate hydrolases"/>
    <property type="match status" value="1"/>
</dbReference>
<dbReference type="PROSITE" id="PS51715">
    <property type="entry name" value="G_GB1_RHD3"/>
    <property type="match status" value="1"/>
</dbReference>
<proteinExistence type="inferred from homology"/>
<dbReference type="InterPro" id="IPR027417">
    <property type="entry name" value="P-loop_NTPase"/>
</dbReference>
<keyword evidence="5" id="KW-0472">Membrane</keyword>
<evidence type="ECO:0000256" key="6">
    <source>
        <dbReference type="PROSITE-ProRule" id="PRU01052"/>
    </source>
</evidence>
<evidence type="ECO:0000256" key="4">
    <source>
        <dbReference type="ARBA" id="ARBA00023134"/>
    </source>
</evidence>
<dbReference type="GO" id="GO:0005525">
    <property type="term" value="F:GTP binding"/>
    <property type="evidence" value="ECO:0007669"/>
    <property type="project" value="UniProtKB-KW"/>
</dbReference>
<dbReference type="InterPro" id="IPR008803">
    <property type="entry name" value="RHD3/Sey1"/>
</dbReference>
<comment type="similarity">
    <text evidence="6">Belongs to the TRAFAC class dynamin-like GTPase superfamily. GB1/RHD3 GTPase family.</text>
</comment>
<evidence type="ECO:0000256" key="3">
    <source>
        <dbReference type="ARBA" id="ARBA00022824"/>
    </source>
</evidence>
<protein>
    <recommendedName>
        <fullName evidence="7">GB1/RHD3-type G domain-containing protein</fullName>
    </recommendedName>
</protein>